<gene>
    <name evidence="1" type="ORF">SAMN05192532_10718</name>
</gene>
<dbReference type="AlphaFoldDB" id="A0A1I2EV33"/>
<keyword evidence="2" id="KW-1185">Reference proteome</keyword>
<name>A0A1I2EV33_9BACI</name>
<proteinExistence type="predicted"/>
<accession>A0A1I2EV33</accession>
<dbReference type="Proteomes" id="UP000199516">
    <property type="component" value="Unassembled WGS sequence"/>
</dbReference>
<reference evidence="1 2" key="1">
    <citation type="submission" date="2016-10" db="EMBL/GenBank/DDBJ databases">
        <authorList>
            <person name="de Groot N.N."/>
        </authorList>
    </citation>
    <scope>NUCLEOTIDE SEQUENCE [LARGE SCALE GENOMIC DNA]</scope>
    <source>
        <strain evidence="1 2">DSM 23995</strain>
    </source>
</reference>
<organism evidence="1 2">
    <name type="scientific">Alteribacillus iranensis</name>
    <dbReference type="NCBI Taxonomy" id="930128"/>
    <lineage>
        <taxon>Bacteria</taxon>
        <taxon>Bacillati</taxon>
        <taxon>Bacillota</taxon>
        <taxon>Bacilli</taxon>
        <taxon>Bacillales</taxon>
        <taxon>Bacillaceae</taxon>
        <taxon>Alteribacillus</taxon>
    </lineage>
</organism>
<dbReference type="STRING" id="930128.SAMN05192532_10718"/>
<dbReference type="OrthoDB" id="1927593at2"/>
<protein>
    <submittedName>
        <fullName evidence="1">Uncharacterized protein</fullName>
    </submittedName>
</protein>
<sequence length="245" mass="27682">MYNKSFNRSQPAEGKTPLKEKWSNFFSSSGSIPPVPLPAQWLQQDSSQQKERTSATFMAFVDAIIPSTLGALDLRLDEYVIWSLDHYVSLEVDWGVERLPLSIPVSQLLDVAALQLLAEGRANSPLDLTTYPLGGPFSSLAPTDRIWAIDLLEQDKVDLEHMPAPFRNNSGLVKNIVSALHQMVLFGYYSDWFSYGATRLANPEDRRVERKEIVWNQTKYPGPSYAYRAFRGYLVKSFQEGGESQ</sequence>
<evidence type="ECO:0000313" key="2">
    <source>
        <dbReference type="Proteomes" id="UP000199516"/>
    </source>
</evidence>
<evidence type="ECO:0000313" key="1">
    <source>
        <dbReference type="EMBL" id="SFE96715.1"/>
    </source>
</evidence>
<dbReference type="RefSeq" id="WP_091663149.1">
    <property type="nucleotide sequence ID" value="NZ_FONT01000007.1"/>
</dbReference>
<dbReference type="EMBL" id="FONT01000007">
    <property type="protein sequence ID" value="SFE96715.1"/>
    <property type="molecule type" value="Genomic_DNA"/>
</dbReference>